<dbReference type="Proteomes" id="UP001319861">
    <property type="component" value="Chromosome"/>
</dbReference>
<proteinExistence type="predicted"/>
<feature type="transmembrane region" description="Helical" evidence="1">
    <location>
        <begin position="20"/>
        <end position="40"/>
    </location>
</feature>
<protein>
    <recommendedName>
        <fullName evidence="2">HTH cro/C1-type domain-containing protein</fullName>
    </recommendedName>
</protein>
<dbReference type="CDD" id="cd00093">
    <property type="entry name" value="HTH_XRE"/>
    <property type="match status" value="1"/>
</dbReference>
<accession>A0ABM7PPS7</accession>
<name>A0ABM7PPS7_SINCY</name>
<keyword evidence="4" id="KW-1185">Reference proteome</keyword>
<gene>
    <name evidence="3" type="ORF">SCMU_00500</name>
</gene>
<keyword evidence="1" id="KW-0812">Transmembrane</keyword>
<sequence length="160" mass="17616">MPPESTMLKAAYRKSGLTVADLGAAAGLSVAAVHIALNGIRYRDGKARVAIPTDRTLVKLASTLRIHPDVLRAHDRPRAADLLVEASRVEAGQDVSFASEQEARVAVAARSVLARQILAVFSDEELRAELERRDRIEHNLMKRESEVDLAETLTTERWPL</sequence>
<dbReference type="SMART" id="SM00530">
    <property type="entry name" value="HTH_XRE"/>
    <property type="match status" value="1"/>
</dbReference>
<feature type="domain" description="HTH cro/C1-type" evidence="2">
    <location>
        <begin position="8"/>
        <end position="71"/>
    </location>
</feature>
<dbReference type="InterPro" id="IPR001387">
    <property type="entry name" value="Cro/C1-type_HTH"/>
</dbReference>
<keyword evidence="1" id="KW-1133">Transmembrane helix</keyword>
<reference evidence="3 4" key="1">
    <citation type="journal article" date="2021" name="J. Biosci. Bioeng.">
        <title>Identification and characterization of a chc gene cluster responsible for the aromatization pathway of cyclohexanecarboxylate degradation in Sinomonas cyclohexanicum ATCC 51369.</title>
        <authorList>
            <person name="Yamamoto T."/>
            <person name="Hasegawa Y."/>
            <person name="Lau P.C.K."/>
            <person name="Iwaki H."/>
        </authorList>
    </citation>
    <scope>NUCLEOTIDE SEQUENCE [LARGE SCALE GENOMIC DNA]</scope>
    <source>
        <strain evidence="3 4">ATCC 51369</strain>
    </source>
</reference>
<keyword evidence="1" id="KW-0472">Membrane</keyword>
<evidence type="ECO:0000259" key="2">
    <source>
        <dbReference type="PROSITE" id="PS50943"/>
    </source>
</evidence>
<dbReference type="EMBL" id="AP024525">
    <property type="protein sequence ID" value="BCT74208.1"/>
    <property type="molecule type" value="Genomic_DNA"/>
</dbReference>
<evidence type="ECO:0000313" key="3">
    <source>
        <dbReference type="EMBL" id="BCT74208.1"/>
    </source>
</evidence>
<evidence type="ECO:0000313" key="4">
    <source>
        <dbReference type="Proteomes" id="UP001319861"/>
    </source>
</evidence>
<dbReference type="PROSITE" id="PS50943">
    <property type="entry name" value="HTH_CROC1"/>
    <property type="match status" value="1"/>
</dbReference>
<evidence type="ECO:0000256" key="1">
    <source>
        <dbReference type="SAM" id="Phobius"/>
    </source>
</evidence>
<organism evidence="3 4">
    <name type="scientific">Sinomonas cyclohexanicum</name>
    <name type="common">Corynebacterium cyclohexanicum</name>
    <dbReference type="NCBI Taxonomy" id="322009"/>
    <lineage>
        <taxon>Bacteria</taxon>
        <taxon>Bacillati</taxon>
        <taxon>Actinomycetota</taxon>
        <taxon>Actinomycetes</taxon>
        <taxon>Micrococcales</taxon>
        <taxon>Micrococcaceae</taxon>
        <taxon>Sinomonas</taxon>
    </lineage>
</organism>